<dbReference type="OrthoDB" id="206506at2157"/>
<feature type="transmembrane region" description="Helical" evidence="1">
    <location>
        <begin position="63"/>
        <end position="81"/>
    </location>
</feature>
<accession>M0BU66</accession>
<organism evidence="2 3">
    <name type="scientific">Haloterrigena salina JCM 13891</name>
    <dbReference type="NCBI Taxonomy" id="1227488"/>
    <lineage>
        <taxon>Archaea</taxon>
        <taxon>Methanobacteriati</taxon>
        <taxon>Methanobacteriota</taxon>
        <taxon>Stenosarchaea group</taxon>
        <taxon>Halobacteria</taxon>
        <taxon>Halobacteriales</taxon>
        <taxon>Natrialbaceae</taxon>
        <taxon>Haloterrigena</taxon>
    </lineage>
</organism>
<name>M0BU66_9EURY</name>
<keyword evidence="3" id="KW-1185">Reference proteome</keyword>
<dbReference type="EMBL" id="AOIS01000063">
    <property type="protein sequence ID" value="ELZ14561.1"/>
    <property type="molecule type" value="Genomic_DNA"/>
</dbReference>
<comment type="caution">
    <text evidence="2">The sequence shown here is derived from an EMBL/GenBank/DDBJ whole genome shotgun (WGS) entry which is preliminary data.</text>
</comment>
<dbReference type="RefSeq" id="WP_008896360.1">
    <property type="nucleotide sequence ID" value="NZ_AOIS01000063.1"/>
</dbReference>
<dbReference type="Proteomes" id="UP000011657">
    <property type="component" value="Unassembled WGS sequence"/>
</dbReference>
<evidence type="ECO:0000313" key="3">
    <source>
        <dbReference type="Proteomes" id="UP000011657"/>
    </source>
</evidence>
<keyword evidence="1" id="KW-0472">Membrane</keyword>
<sequence>MTHPFVRTLRTELEPRNPISFAVALAAVYLLTESWLTVAAFPAAIVGLAVFRAILATLEAPDYLSGVLIGGGAGVGSAIAAVNWFSWMFVALSAVGWWLCLDSLYDRRHGIDRSGPLEDPMDDRSFRENVRVVSDTGAIGRVLRESSVALSPAAIAARSEFSVDEVERLLEEFGDDVPIERVSDDRYTVNEAKMGVSGLVRDAIRRLCRPFSVLIPGR</sequence>
<keyword evidence="1" id="KW-0812">Transmembrane</keyword>
<protein>
    <submittedName>
        <fullName evidence="2">Uncharacterized protein</fullName>
    </submittedName>
</protein>
<evidence type="ECO:0000313" key="2">
    <source>
        <dbReference type="EMBL" id="ELZ14561.1"/>
    </source>
</evidence>
<feature type="transmembrane region" description="Helical" evidence="1">
    <location>
        <begin position="20"/>
        <end position="51"/>
    </location>
</feature>
<reference evidence="2 3" key="1">
    <citation type="journal article" date="2014" name="PLoS Genet.">
        <title>Phylogenetically driven sequencing of extremely halophilic archaea reveals strategies for static and dynamic osmo-response.</title>
        <authorList>
            <person name="Becker E.A."/>
            <person name="Seitzer P.M."/>
            <person name="Tritt A."/>
            <person name="Larsen D."/>
            <person name="Krusor M."/>
            <person name="Yao A.I."/>
            <person name="Wu D."/>
            <person name="Madern D."/>
            <person name="Eisen J.A."/>
            <person name="Darling A.E."/>
            <person name="Facciotti M.T."/>
        </authorList>
    </citation>
    <scope>NUCLEOTIDE SEQUENCE [LARGE SCALE GENOMIC DNA]</scope>
    <source>
        <strain evidence="2 3">JCM 13891</strain>
    </source>
</reference>
<dbReference type="AlphaFoldDB" id="M0BU66"/>
<evidence type="ECO:0000256" key="1">
    <source>
        <dbReference type="SAM" id="Phobius"/>
    </source>
</evidence>
<gene>
    <name evidence="2" type="ORF">C477_20519</name>
</gene>
<keyword evidence="1" id="KW-1133">Transmembrane helix</keyword>
<dbReference type="PATRIC" id="fig|1227488.3.peg.4116"/>
<proteinExistence type="predicted"/>
<dbReference type="eggNOG" id="arCOG07575">
    <property type="taxonomic scope" value="Archaea"/>
</dbReference>